<protein>
    <submittedName>
        <fullName evidence="1">Preprotein translocase subunit YajC</fullName>
    </submittedName>
</protein>
<reference evidence="1" key="1">
    <citation type="submission" date="2019-04" db="EMBL/GenBank/DDBJ databases">
        <title>Microbes associate with the intestines of laboratory mice.</title>
        <authorList>
            <person name="Navarre W."/>
            <person name="Wong E."/>
            <person name="Huang K."/>
            <person name="Tropini C."/>
            <person name="Ng K."/>
            <person name="Yu B."/>
        </authorList>
    </citation>
    <scope>NUCLEOTIDE SEQUENCE</scope>
    <source>
        <strain evidence="1">NM04_E33</strain>
    </source>
</reference>
<name>A0AC61RFJ2_9BACT</name>
<organism evidence="1 2">
    <name type="scientific">Lepagella muris</name>
    <dbReference type="NCBI Taxonomy" id="3032870"/>
    <lineage>
        <taxon>Bacteria</taxon>
        <taxon>Pseudomonadati</taxon>
        <taxon>Bacteroidota</taxon>
        <taxon>Bacteroidia</taxon>
        <taxon>Bacteroidales</taxon>
        <taxon>Muribaculaceae</taxon>
        <taxon>Lepagella</taxon>
    </lineage>
</organism>
<evidence type="ECO:0000313" key="1">
    <source>
        <dbReference type="EMBL" id="TGY78436.1"/>
    </source>
</evidence>
<evidence type="ECO:0000313" key="2">
    <source>
        <dbReference type="Proteomes" id="UP000306319"/>
    </source>
</evidence>
<accession>A0AC61RFJ2</accession>
<dbReference type="EMBL" id="SRYB01000013">
    <property type="protein sequence ID" value="TGY78436.1"/>
    <property type="molecule type" value="Genomic_DNA"/>
</dbReference>
<sequence length="106" mass="11493">MNLLNSTLLLQAQAQGGSLSGIIMIVAMIAIFYFFMIRPQSKKQKEIKKARDAMQNGDKVITAGGIHGKIKDISENTILIEVAPGVSLKVDKTSVFPASENSSEKK</sequence>
<keyword evidence="2" id="KW-1185">Reference proteome</keyword>
<dbReference type="Proteomes" id="UP000306319">
    <property type="component" value="Unassembled WGS sequence"/>
</dbReference>
<gene>
    <name evidence="1" type="primary">yajC</name>
    <name evidence="1" type="ORF">E5331_10095</name>
</gene>
<proteinExistence type="predicted"/>
<comment type="caution">
    <text evidence="1">The sequence shown here is derived from an EMBL/GenBank/DDBJ whole genome shotgun (WGS) entry which is preliminary data.</text>
</comment>